<feature type="transmembrane region" description="Helical" evidence="1">
    <location>
        <begin position="54"/>
        <end position="74"/>
    </location>
</feature>
<evidence type="ECO:0000256" key="1">
    <source>
        <dbReference type="SAM" id="Phobius"/>
    </source>
</evidence>
<sequence length="210" mass="24142">MGLKLFWSRDFLLNRHFLWVLFVVNLLGTIYGYIWYENQLVWTSIHKPDWMLPFVPDSPTSSLFFTLALLYLIYPPKRVTKLQSAGRVIIEALAVVCSVKYGIWAVVMIVWGAAQGDVLNWQHYMLIVSHLAMAVEALLYFRFMKAGIGALAAGLLWLLLNDSMDYTYGIFPWLPEQLEDDLSAVRAFTYALSAASFIAALFVWRFRKQA</sequence>
<dbReference type="Pfam" id="PF07187">
    <property type="entry name" value="DUF1405"/>
    <property type="match status" value="1"/>
</dbReference>
<feature type="transmembrane region" description="Helical" evidence="1">
    <location>
        <begin position="184"/>
        <end position="204"/>
    </location>
</feature>
<dbReference type="PANTHER" id="PTHR40042:SF1">
    <property type="entry name" value="DUF1405 DOMAIN-CONTAINING PROTEIN"/>
    <property type="match status" value="1"/>
</dbReference>
<dbReference type="InterPro" id="IPR009845">
    <property type="entry name" value="DUF1405"/>
</dbReference>
<proteinExistence type="predicted"/>
<keyword evidence="1" id="KW-0472">Membrane</keyword>
<dbReference type="EMBL" id="QXQA01000004">
    <property type="protein sequence ID" value="RIX53511.1"/>
    <property type="molecule type" value="Genomic_DNA"/>
</dbReference>
<evidence type="ECO:0000313" key="2">
    <source>
        <dbReference type="EMBL" id="RIX53511.1"/>
    </source>
</evidence>
<dbReference type="OrthoDB" id="152213at2"/>
<keyword evidence="1" id="KW-1133">Transmembrane helix</keyword>
<dbReference type="Proteomes" id="UP000266482">
    <property type="component" value="Unassembled WGS sequence"/>
</dbReference>
<dbReference type="AlphaFoldDB" id="A0A3A1V151"/>
<keyword evidence="3" id="KW-1185">Reference proteome</keyword>
<reference evidence="2 3" key="1">
    <citation type="submission" date="2018-09" db="EMBL/GenBank/DDBJ databases">
        <title>Paenibacillus aracenensis nov. sp. isolated from a cave in southern Spain.</title>
        <authorList>
            <person name="Jurado V."/>
            <person name="Gutierrez-Patricio S."/>
            <person name="Gonzalez-Pimentel J.L."/>
            <person name="Miller A.Z."/>
            <person name="Laiz L."/>
            <person name="Saiz-Jimenez C."/>
        </authorList>
    </citation>
    <scope>NUCLEOTIDE SEQUENCE [LARGE SCALE GENOMIC DNA]</scope>
    <source>
        <strain evidence="2 3">DSM 22867</strain>
    </source>
</reference>
<feature type="transmembrane region" description="Helical" evidence="1">
    <location>
        <begin position="86"/>
        <end position="111"/>
    </location>
</feature>
<protein>
    <submittedName>
        <fullName evidence="2">DUF1405 domain-containing protein</fullName>
    </submittedName>
</protein>
<accession>A0A3A1V151</accession>
<name>A0A3A1V151_9BACL</name>
<keyword evidence="1" id="KW-0812">Transmembrane</keyword>
<dbReference type="RefSeq" id="WP_119599120.1">
    <property type="nucleotide sequence ID" value="NZ_QXQA01000004.1"/>
</dbReference>
<gene>
    <name evidence="2" type="ORF">D3P08_08705</name>
</gene>
<organism evidence="2 3">
    <name type="scientific">Paenibacillus nanensis</name>
    <dbReference type="NCBI Taxonomy" id="393251"/>
    <lineage>
        <taxon>Bacteria</taxon>
        <taxon>Bacillati</taxon>
        <taxon>Bacillota</taxon>
        <taxon>Bacilli</taxon>
        <taxon>Bacillales</taxon>
        <taxon>Paenibacillaceae</taxon>
        <taxon>Paenibacillus</taxon>
    </lineage>
</organism>
<feature type="transmembrane region" description="Helical" evidence="1">
    <location>
        <begin position="123"/>
        <end position="141"/>
    </location>
</feature>
<feature type="transmembrane region" description="Helical" evidence="1">
    <location>
        <begin position="12"/>
        <end position="34"/>
    </location>
</feature>
<feature type="transmembrane region" description="Helical" evidence="1">
    <location>
        <begin position="148"/>
        <end position="164"/>
    </location>
</feature>
<evidence type="ECO:0000313" key="3">
    <source>
        <dbReference type="Proteomes" id="UP000266482"/>
    </source>
</evidence>
<dbReference type="PANTHER" id="PTHR40042">
    <property type="entry name" value="HYPOTHETICAL MEMBRANE SPANNING PROTEIN"/>
    <property type="match status" value="1"/>
</dbReference>
<comment type="caution">
    <text evidence="2">The sequence shown here is derived from an EMBL/GenBank/DDBJ whole genome shotgun (WGS) entry which is preliminary data.</text>
</comment>